<keyword evidence="1" id="KW-0479">Metal-binding</keyword>
<protein>
    <recommendedName>
        <fullName evidence="10">RING-type domain-containing protein</fullName>
    </recommendedName>
</protein>
<feature type="compositionally biased region" description="Polar residues" evidence="5">
    <location>
        <begin position="107"/>
        <end position="124"/>
    </location>
</feature>
<dbReference type="Proteomes" id="UP000318582">
    <property type="component" value="Unassembled WGS sequence"/>
</dbReference>
<dbReference type="InterPro" id="IPR017907">
    <property type="entry name" value="Znf_RING_CS"/>
</dbReference>
<feature type="region of interest" description="Disordered" evidence="5">
    <location>
        <begin position="86"/>
        <end position="129"/>
    </location>
</feature>
<dbReference type="SUPFAM" id="SSF57850">
    <property type="entry name" value="RING/U-box"/>
    <property type="match status" value="1"/>
</dbReference>
<dbReference type="AlphaFoldDB" id="A0A507EAS8"/>
<dbReference type="InterPro" id="IPR013083">
    <property type="entry name" value="Znf_RING/FYVE/PHD"/>
</dbReference>
<dbReference type="PROSITE" id="PS51382">
    <property type="entry name" value="SPX"/>
    <property type="match status" value="1"/>
</dbReference>
<dbReference type="PANTHER" id="PTHR23327">
    <property type="entry name" value="RING FINGER PROTEIN 127"/>
    <property type="match status" value="1"/>
</dbReference>
<dbReference type="SMART" id="SM00184">
    <property type="entry name" value="RING"/>
    <property type="match status" value="1"/>
</dbReference>
<name>A0A507EAS8_9FUNG</name>
<accession>A0A507EAS8</accession>
<proteinExistence type="predicted"/>
<dbReference type="PROSITE" id="PS00518">
    <property type="entry name" value="ZF_RING_1"/>
    <property type="match status" value="1"/>
</dbReference>
<sequence length="541" mass="60308">MKFAKQYSEVYRGLPPTWPAFQYKALKKTIGKVVKELEEQGIFALSGADESGKKQQCHVEYFLEGTPGNLEPCVIIHVLKDNPTPASLQDLIEHDGGDDDYEEKPPNSDTRGSPTETMQITISPSHRPVSHKEAEALDDVKLPDSLVLDVPLNLDTLMNAENVQPSTSGHSTLPSSQSRQRVTINSYPYCCSSSPSSSHPTETVVAGGKNMVKVFLKTDQQFFSELATAVNDIAEFETNLQDAFRDNLDILSKYLTNAASPYSKDMYAWRRLLSVYLQSEIWLVNGVKDRSLLSSKQQLETFDKIARENLRPTLKSRTSATALESFLELNREMLDVKQFDEINHTAVRKILKKHDKRTQLAAGPEYTRFSDTQSFFVDNVARALIFAVQERLTLVVPQPEDYACPICQEISWKPIRLVCGHVFCVRCLVKAQVRRVQHCPICRSDGAVEKATPDQLDVARMNLLKLYFPKETKQKARDSGQERAAEDMQALFGNSLAPHSPSINIPQRDPFASLTTATASTSPPASSVASSPPRHGGCSIM</sequence>
<feature type="region of interest" description="Disordered" evidence="5">
    <location>
        <begin position="502"/>
        <end position="541"/>
    </location>
</feature>
<dbReference type="EMBL" id="QEAQ01000009">
    <property type="protein sequence ID" value="TPX61179.1"/>
    <property type="molecule type" value="Genomic_DNA"/>
</dbReference>
<feature type="domain" description="SPX" evidence="7">
    <location>
        <begin position="1"/>
        <end position="368"/>
    </location>
</feature>
<evidence type="ECO:0000259" key="7">
    <source>
        <dbReference type="PROSITE" id="PS51382"/>
    </source>
</evidence>
<dbReference type="Pfam" id="PF03105">
    <property type="entry name" value="SPX"/>
    <property type="match status" value="2"/>
</dbReference>
<gene>
    <name evidence="8" type="ORF">PhCBS80983_g01317</name>
</gene>
<dbReference type="PANTHER" id="PTHR23327:SF51">
    <property type="entry name" value="TRANSCRIPTIONAL REGULATOR OF YEAST FORM ADHERENCE 3"/>
    <property type="match status" value="1"/>
</dbReference>
<reference evidence="8 9" key="1">
    <citation type="journal article" date="2019" name="Sci. Rep.">
        <title>Comparative genomics of chytrid fungi reveal insights into the obligate biotrophic and pathogenic lifestyle of Synchytrium endobioticum.</title>
        <authorList>
            <person name="van de Vossenberg B.T.L.H."/>
            <person name="Warris S."/>
            <person name="Nguyen H.D.T."/>
            <person name="van Gent-Pelzer M.P.E."/>
            <person name="Joly D.L."/>
            <person name="van de Geest H.C."/>
            <person name="Bonants P.J.M."/>
            <person name="Smith D.S."/>
            <person name="Levesque C.A."/>
            <person name="van der Lee T.A.J."/>
        </authorList>
    </citation>
    <scope>NUCLEOTIDE SEQUENCE [LARGE SCALE GENOMIC DNA]</scope>
    <source>
        <strain evidence="8 9">CBS 809.83</strain>
    </source>
</reference>
<evidence type="ECO:0000256" key="4">
    <source>
        <dbReference type="PROSITE-ProRule" id="PRU00175"/>
    </source>
</evidence>
<dbReference type="InterPro" id="IPR027370">
    <property type="entry name" value="Znf-RING_euk"/>
</dbReference>
<evidence type="ECO:0000256" key="5">
    <source>
        <dbReference type="SAM" id="MobiDB-lite"/>
    </source>
</evidence>
<dbReference type="GO" id="GO:0008270">
    <property type="term" value="F:zinc ion binding"/>
    <property type="evidence" value="ECO:0007669"/>
    <property type="project" value="UniProtKB-KW"/>
</dbReference>
<evidence type="ECO:0000256" key="2">
    <source>
        <dbReference type="ARBA" id="ARBA00022771"/>
    </source>
</evidence>
<comment type="caution">
    <text evidence="8">The sequence shown here is derived from an EMBL/GenBank/DDBJ whole genome shotgun (WGS) entry which is preliminary data.</text>
</comment>
<feature type="domain" description="RING-type" evidence="6">
    <location>
        <begin position="404"/>
        <end position="443"/>
    </location>
</feature>
<dbReference type="STRING" id="109895.A0A507EAS8"/>
<dbReference type="InterPro" id="IPR001841">
    <property type="entry name" value="Znf_RING"/>
</dbReference>
<evidence type="ECO:0000256" key="1">
    <source>
        <dbReference type="ARBA" id="ARBA00022723"/>
    </source>
</evidence>
<dbReference type="PROSITE" id="PS50089">
    <property type="entry name" value="ZF_RING_2"/>
    <property type="match status" value="1"/>
</dbReference>
<organism evidence="8 9">
    <name type="scientific">Powellomyces hirtus</name>
    <dbReference type="NCBI Taxonomy" id="109895"/>
    <lineage>
        <taxon>Eukaryota</taxon>
        <taxon>Fungi</taxon>
        <taxon>Fungi incertae sedis</taxon>
        <taxon>Chytridiomycota</taxon>
        <taxon>Chytridiomycota incertae sedis</taxon>
        <taxon>Chytridiomycetes</taxon>
        <taxon>Spizellomycetales</taxon>
        <taxon>Powellomycetaceae</taxon>
        <taxon>Powellomyces</taxon>
    </lineage>
</organism>
<evidence type="ECO:0000256" key="3">
    <source>
        <dbReference type="ARBA" id="ARBA00022833"/>
    </source>
</evidence>
<keyword evidence="9" id="KW-1185">Reference proteome</keyword>
<keyword evidence="2 4" id="KW-0863">Zinc-finger</keyword>
<feature type="compositionally biased region" description="Low complexity" evidence="5">
    <location>
        <begin position="512"/>
        <end position="533"/>
    </location>
</feature>
<evidence type="ECO:0000313" key="9">
    <source>
        <dbReference type="Proteomes" id="UP000318582"/>
    </source>
</evidence>
<dbReference type="InterPro" id="IPR004331">
    <property type="entry name" value="SPX_dom"/>
</dbReference>
<keyword evidence="3" id="KW-0862">Zinc</keyword>
<evidence type="ECO:0008006" key="10">
    <source>
        <dbReference type="Google" id="ProtNLM"/>
    </source>
</evidence>
<dbReference type="Gene3D" id="3.30.40.10">
    <property type="entry name" value="Zinc/RING finger domain, C3HC4 (zinc finger)"/>
    <property type="match status" value="1"/>
</dbReference>
<dbReference type="Pfam" id="PF13445">
    <property type="entry name" value="zf-RING_UBOX"/>
    <property type="match status" value="1"/>
</dbReference>
<evidence type="ECO:0000313" key="8">
    <source>
        <dbReference type="EMBL" id="TPX61179.1"/>
    </source>
</evidence>
<evidence type="ECO:0000259" key="6">
    <source>
        <dbReference type="PROSITE" id="PS50089"/>
    </source>
</evidence>